<organism evidence="1 2">
    <name type="scientific">Streblomastix strix</name>
    <dbReference type="NCBI Taxonomy" id="222440"/>
    <lineage>
        <taxon>Eukaryota</taxon>
        <taxon>Metamonada</taxon>
        <taxon>Preaxostyla</taxon>
        <taxon>Oxymonadida</taxon>
        <taxon>Streblomastigidae</taxon>
        <taxon>Streblomastix</taxon>
    </lineage>
</organism>
<evidence type="ECO:0000313" key="1">
    <source>
        <dbReference type="EMBL" id="KAA6309384.1"/>
    </source>
</evidence>
<reference evidence="1 2" key="1">
    <citation type="submission" date="2019-03" db="EMBL/GenBank/DDBJ databases">
        <title>Single cell metagenomics reveals metabolic interactions within the superorganism composed of flagellate Streblomastix strix and complex community of Bacteroidetes bacteria on its surface.</title>
        <authorList>
            <person name="Treitli S.C."/>
            <person name="Kolisko M."/>
            <person name="Husnik F."/>
            <person name="Keeling P."/>
            <person name="Hampl V."/>
        </authorList>
    </citation>
    <scope>NUCLEOTIDE SEQUENCE [LARGE SCALE GENOMIC DNA]</scope>
    <source>
        <strain evidence="1">ST1C</strain>
    </source>
</reference>
<dbReference type="Proteomes" id="UP000324800">
    <property type="component" value="Unassembled WGS sequence"/>
</dbReference>
<comment type="caution">
    <text evidence="1">The sequence shown here is derived from an EMBL/GenBank/DDBJ whole genome shotgun (WGS) entry which is preliminary data.</text>
</comment>
<feature type="non-terminal residue" evidence="1">
    <location>
        <position position="1"/>
    </location>
</feature>
<protein>
    <submittedName>
        <fullName evidence="1">Uncharacterized protein</fullName>
    </submittedName>
</protein>
<accession>A0A5J4PLD4</accession>
<dbReference type="EMBL" id="SNRW01050319">
    <property type="protein sequence ID" value="KAA6309384.1"/>
    <property type="molecule type" value="Genomic_DNA"/>
</dbReference>
<gene>
    <name evidence="1" type="ORF">EZS28_056522</name>
</gene>
<proteinExistence type="predicted"/>
<sequence length="29" mass="3460">ILVQNDDVVAIRYDANLYDLSDEFDQWTK</sequence>
<name>A0A5J4PLD4_9EUKA</name>
<dbReference type="AlphaFoldDB" id="A0A5J4PLD4"/>
<evidence type="ECO:0000313" key="2">
    <source>
        <dbReference type="Proteomes" id="UP000324800"/>
    </source>
</evidence>